<accession>A0A4Q7KNC3</accession>
<evidence type="ECO:0000313" key="1">
    <source>
        <dbReference type="EMBL" id="RZS37826.1"/>
    </source>
</evidence>
<proteinExistence type="predicted"/>
<evidence type="ECO:0000313" key="2">
    <source>
        <dbReference type="Proteomes" id="UP000294257"/>
    </source>
</evidence>
<protein>
    <submittedName>
        <fullName evidence="1">Uncharacterized protein</fullName>
    </submittedName>
</protein>
<keyword evidence="2" id="KW-1185">Reference proteome</keyword>
<dbReference type="Proteomes" id="UP000294257">
    <property type="component" value="Unassembled WGS sequence"/>
</dbReference>
<sequence length="93" mass="10220">MRYFIDQGRTTRVTPLDERYPVVVGTARRRPTRRWTAVFRAAGWLGGYVWSDQNAASSRSMSTLSADSTILRSADRVGSTVAAKNDAAAILPS</sequence>
<reference evidence="1 2" key="1">
    <citation type="submission" date="2019-02" db="EMBL/GenBank/DDBJ databases">
        <title>Genomic Encyclopedia of Type Strains, Phase IV (KMG-IV): sequencing the most valuable type-strain genomes for metagenomic binning, comparative biology and taxonomic classification.</title>
        <authorList>
            <person name="Goeker M."/>
        </authorList>
    </citation>
    <scope>NUCLEOTIDE SEQUENCE [LARGE SCALE GENOMIC DNA]</scope>
    <source>
        <strain evidence="1 2">DSM 101727</strain>
    </source>
</reference>
<comment type="caution">
    <text evidence="1">The sequence shown here is derived from an EMBL/GenBank/DDBJ whole genome shotgun (WGS) entry which is preliminary data.</text>
</comment>
<organism evidence="1 2">
    <name type="scientific">Herbihabitans rhizosphaerae</name>
    <dbReference type="NCBI Taxonomy" id="1872711"/>
    <lineage>
        <taxon>Bacteria</taxon>
        <taxon>Bacillati</taxon>
        <taxon>Actinomycetota</taxon>
        <taxon>Actinomycetes</taxon>
        <taxon>Pseudonocardiales</taxon>
        <taxon>Pseudonocardiaceae</taxon>
        <taxon>Herbihabitans</taxon>
    </lineage>
</organism>
<dbReference type="EMBL" id="SGWQ01000005">
    <property type="protein sequence ID" value="RZS37826.1"/>
    <property type="molecule type" value="Genomic_DNA"/>
</dbReference>
<gene>
    <name evidence="1" type="ORF">EV193_105385</name>
</gene>
<name>A0A4Q7KNC3_9PSEU</name>
<dbReference type="AlphaFoldDB" id="A0A4Q7KNC3"/>